<dbReference type="Proteomes" id="UP000356253">
    <property type="component" value="Unassembled WGS sequence"/>
</dbReference>
<accession>A0AC61Y3D3</accession>
<keyword evidence="2" id="KW-1185">Reference proteome</keyword>
<proteinExistence type="predicted"/>
<dbReference type="EMBL" id="CABVMM010000001">
    <property type="protein sequence ID" value="VVU98975.1"/>
    <property type="molecule type" value="Genomic_DNA"/>
</dbReference>
<protein>
    <submittedName>
        <fullName evidence="1">Uncharacterized protein</fullName>
    </submittedName>
</protein>
<comment type="caution">
    <text evidence="1">The sequence shown here is derived from an EMBL/GenBank/DDBJ whole genome shotgun (WGS) entry which is preliminary data.</text>
</comment>
<gene>
    <name evidence="1" type="ORF">FVB9532_00224</name>
</gene>
<reference evidence="1" key="1">
    <citation type="submission" date="2019-09" db="EMBL/GenBank/DDBJ databases">
        <authorList>
            <person name="Rodrigo-Torres L."/>
            <person name="Arahal R. D."/>
            <person name="Lucena T."/>
        </authorList>
    </citation>
    <scope>NUCLEOTIDE SEQUENCE</scope>
    <source>
        <strain evidence="1">ISS653</strain>
    </source>
</reference>
<sequence>MRTNHLITVFLATFLIGFNSLAQNFSSELGVTLGPVAFKSDYGLENNSKTNFGNIGFGIGLMYFINFSYSPNGGYTKDTYFNDHFKLRNELLYHKTELNHYGKYAEKNNLRGLQLRSMHGAANVVELGSLLEWHIFSIRDFDSASLNFSPYVSLGIHYVYFSPEASSDLGPLGEVATTYPKFLSPDPSNPYINTDDGSTYSIAFSAGSRYRLNDVGDLFVEARWHYYGSDFVDGLDHDNPENKSNDWMFWLNVGYIFYLN</sequence>
<evidence type="ECO:0000313" key="2">
    <source>
        <dbReference type="Proteomes" id="UP000356253"/>
    </source>
</evidence>
<name>A0AC61Y3D3_9FLAO</name>
<organism evidence="1 2">
    <name type="scientific">Mesonia oceanica</name>
    <dbReference type="NCBI Taxonomy" id="2687242"/>
    <lineage>
        <taxon>Bacteria</taxon>
        <taxon>Pseudomonadati</taxon>
        <taxon>Bacteroidota</taxon>
        <taxon>Flavobacteriia</taxon>
        <taxon>Flavobacteriales</taxon>
        <taxon>Flavobacteriaceae</taxon>
        <taxon>Mesonia</taxon>
    </lineage>
</organism>
<evidence type="ECO:0000313" key="1">
    <source>
        <dbReference type="EMBL" id="VVU98975.1"/>
    </source>
</evidence>